<dbReference type="AlphaFoldDB" id="A0A5C8ZYZ3"/>
<dbReference type="InterPro" id="IPR007844">
    <property type="entry name" value="AsmA"/>
</dbReference>
<organism evidence="2 3">
    <name type="scientific">Parahaliea maris</name>
    <dbReference type="NCBI Taxonomy" id="2716870"/>
    <lineage>
        <taxon>Bacteria</taxon>
        <taxon>Pseudomonadati</taxon>
        <taxon>Pseudomonadota</taxon>
        <taxon>Gammaproteobacteria</taxon>
        <taxon>Cellvibrionales</taxon>
        <taxon>Halieaceae</taxon>
        <taxon>Parahaliea</taxon>
    </lineage>
</organism>
<dbReference type="GO" id="GO:0005886">
    <property type="term" value="C:plasma membrane"/>
    <property type="evidence" value="ECO:0007669"/>
    <property type="project" value="TreeGrafter"/>
</dbReference>
<dbReference type="Proteomes" id="UP000321039">
    <property type="component" value="Unassembled WGS sequence"/>
</dbReference>
<evidence type="ECO:0000259" key="1">
    <source>
        <dbReference type="Pfam" id="PF05170"/>
    </source>
</evidence>
<dbReference type="PANTHER" id="PTHR30441">
    <property type="entry name" value="DUF748 DOMAIN-CONTAINING PROTEIN"/>
    <property type="match status" value="1"/>
</dbReference>
<evidence type="ECO:0000313" key="3">
    <source>
        <dbReference type="Proteomes" id="UP000321039"/>
    </source>
</evidence>
<evidence type="ECO:0000313" key="2">
    <source>
        <dbReference type="EMBL" id="TXS93029.1"/>
    </source>
</evidence>
<dbReference type="EMBL" id="VRZA01000004">
    <property type="protein sequence ID" value="TXS93029.1"/>
    <property type="molecule type" value="Genomic_DNA"/>
</dbReference>
<dbReference type="InterPro" id="IPR052894">
    <property type="entry name" value="AsmA-related"/>
</dbReference>
<keyword evidence="3" id="KW-1185">Reference proteome</keyword>
<dbReference type="PANTHER" id="PTHR30441:SF4">
    <property type="entry name" value="PROTEIN ASMA"/>
    <property type="match status" value="1"/>
</dbReference>
<sequence>MRLLAAATLLIIVLASGLVIGGAAWVLQSSERSVALARWAVAQFTNLRLELVSPQVSVDKGELRAGQLLLYPQHHPELPLLVIHDLEASFRPRDLLRRQLRRARVSAGNLTVYVGPGDPGQKPSPASWMRFLRWLPGQLEVASVHLLQHDVELLVFPLQQLSGQLQDENSYRLHAVGDLQGEPLDTTIHLYAMRSERGLRGIQLRADLHATRSARVAVLEGELLGGTERFSYDFSLNAALPDIHLLAGRGAELSGLAGALQMRGRIRGDLDQFRLSDADFGLFNAPDYEFLAHGEFDYRGPDDNLLQVQASGQIQELALLLDWFDVDLSGLGSARAELDIQGPLASLAVPSFTLNTHHGAGLDLTLQGSLGPGALNAEGAQQRDNEVRVRAAGPELSVLEPWLGDNIPDRTGPWEVTALATGRRDQVTLANISGRIGEPGGTVLNASGRIEQIDTTAPFSPASVQGVNLQLTGTAETLERINRWYPTGLDNAHRLTADADLTGSGDALQLENLRANLEGSDLTVALTGAQGLISSPQWALSRFNGDLAASISDTSALSQYFSASVPVLGAASATAQLERVAGTFRLTNVQGEINSEQVQLSLSGELPNLRTLEATRLDVVFSRLDMRNLIHSLVDGFTYPQPLGALAGQLALQRTAGEWHMPQISVASSGTPAIKLQVDGAMRDLAGAPSGGGSVELAITDRELLKVMSGRELPTLQASFSTQASAGKLDFNGSATLASTTLALQGKLRHHNQEVQGLVLELSSPAVVLADLGLQSDPGQAASAQPAPPDRNEQATPFSLEELIGSLPRYPLDLQLHLGSVRGENIDLEGIDLAIEGSERRYLLRQLDLRGDESRLELAGVIDLAAQPPGISLGGQAQALDMYHVVRDLGLQLDVAGILNLRGGISARGNHRAEWLGSLDGNVSLALEDVEIEGAAYDLLATDLLAWLYSGAALEKSTHVDCTMASFSLRSGVAKSENLFAESPRMVATGKGTFDLVRETLDVRITPLSKNRLLQIPSSITLTGKLRKPRTWVSPITATVDASAKAMTLIPALTLKLLGLRRDDDKPMRPCEALPPA</sequence>
<name>A0A5C8ZYZ3_9GAMM</name>
<protein>
    <submittedName>
        <fullName evidence="2">AsmA family protein</fullName>
    </submittedName>
</protein>
<proteinExistence type="predicted"/>
<feature type="domain" description="AsmA" evidence="1">
    <location>
        <begin position="602"/>
        <end position="977"/>
    </location>
</feature>
<dbReference type="GO" id="GO:0090313">
    <property type="term" value="P:regulation of protein targeting to membrane"/>
    <property type="evidence" value="ECO:0007669"/>
    <property type="project" value="TreeGrafter"/>
</dbReference>
<dbReference type="RefSeq" id="WP_148069030.1">
    <property type="nucleotide sequence ID" value="NZ_VRZA01000004.1"/>
</dbReference>
<comment type="caution">
    <text evidence="2">The sequence shown here is derived from an EMBL/GenBank/DDBJ whole genome shotgun (WGS) entry which is preliminary data.</text>
</comment>
<accession>A0A5C8ZYZ3</accession>
<reference evidence="2 3" key="1">
    <citation type="submission" date="2019-08" db="EMBL/GenBank/DDBJ databases">
        <title>Parahaliea maris sp. nov., isolated from the surface seawater.</title>
        <authorList>
            <person name="Liu Y."/>
        </authorList>
    </citation>
    <scope>NUCLEOTIDE SEQUENCE [LARGE SCALE GENOMIC DNA]</scope>
    <source>
        <strain evidence="2 3">HSLHS9</strain>
    </source>
</reference>
<dbReference type="Pfam" id="PF05170">
    <property type="entry name" value="AsmA"/>
    <property type="match status" value="1"/>
</dbReference>
<gene>
    <name evidence="2" type="ORF">FV139_13850</name>
</gene>